<keyword evidence="14" id="KW-0449">Lipoprotein</keyword>
<evidence type="ECO:0000313" key="14">
    <source>
        <dbReference type="RefSeq" id="XP_030759289.1"/>
    </source>
</evidence>
<dbReference type="InParanoid" id="A0A6J2Y838"/>
<dbReference type="RefSeq" id="XP_030759289.1">
    <property type="nucleotide sequence ID" value="XM_030903429.1"/>
</dbReference>
<dbReference type="PROSITE" id="PS50948">
    <property type="entry name" value="PAN"/>
    <property type="match status" value="1"/>
</dbReference>
<keyword evidence="7" id="KW-0325">Glycoprotein</keyword>
<feature type="region of interest" description="Disordered" evidence="9">
    <location>
        <begin position="414"/>
        <end position="452"/>
    </location>
</feature>
<evidence type="ECO:0000256" key="7">
    <source>
        <dbReference type="ARBA" id="ARBA00023180"/>
    </source>
</evidence>
<keyword evidence="4 10" id="KW-1133">Transmembrane helix</keyword>
<dbReference type="Pfam" id="PF00057">
    <property type="entry name" value="Ldl_recept_a"/>
    <property type="match status" value="1"/>
</dbReference>
<keyword evidence="13" id="KW-1185">Reference proteome</keyword>
<dbReference type="Gene3D" id="4.10.400.10">
    <property type="entry name" value="Low-density Lipoprotein Receptor"/>
    <property type="match status" value="1"/>
</dbReference>
<dbReference type="GO" id="GO:0016020">
    <property type="term" value="C:membrane"/>
    <property type="evidence" value="ECO:0007669"/>
    <property type="project" value="UniProtKB-SubCell"/>
</dbReference>
<keyword evidence="14" id="KW-0675">Receptor</keyword>
<evidence type="ECO:0000256" key="2">
    <source>
        <dbReference type="ARBA" id="ARBA00022692"/>
    </source>
</evidence>
<keyword evidence="3" id="KW-0732">Signal</keyword>
<gene>
    <name evidence="14" type="primary">LOC115884761</name>
</gene>
<dbReference type="PANTHER" id="PTHR46876">
    <property type="entry name" value="LOW-DENSITY LIPOPROTEIN RECEPTOR-RELATED PROTEIN 11"/>
    <property type="match status" value="1"/>
</dbReference>
<feature type="transmembrane region" description="Helical" evidence="10">
    <location>
        <begin position="511"/>
        <end position="531"/>
    </location>
</feature>
<dbReference type="Proteomes" id="UP000504635">
    <property type="component" value="Unplaced"/>
</dbReference>
<dbReference type="InterPro" id="IPR003609">
    <property type="entry name" value="Pan_app"/>
</dbReference>
<dbReference type="SMART" id="SM00192">
    <property type="entry name" value="LDLa"/>
    <property type="match status" value="1"/>
</dbReference>
<comment type="subcellular location">
    <subcellularLocation>
        <location evidence="1">Membrane</location>
        <topology evidence="1">Single-pass type I membrane protein</topology>
    </subcellularLocation>
</comment>
<evidence type="ECO:0000256" key="9">
    <source>
        <dbReference type="SAM" id="MobiDB-lite"/>
    </source>
</evidence>
<dbReference type="CDD" id="cd00112">
    <property type="entry name" value="LDLa"/>
    <property type="match status" value="1"/>
</dbReference>
<feature type="region of interest" description="Disordered" evidence="9">
    <location>
        <begin position="153"/>
        <end position="175"/>
    </location>
</feature>
<keyword evidence="6" id="KW-1015">Disulfide bond</keyword>
<dbReference type="OrthoDB" id="10037294at2759"/>
<proteinExistence type="predicted"/>
<dbReference type="SMART" id="SM00765">
    <property type="entry name" value="MANEC"/>
    <property type="match status" value="1"/>
</dbReference>
<dbReference type="InterPro" id="IPR036055">
    <property type="entry name" value="LDL_receptor-like_sf"/>
</dbReference>
<feature type="compositionally biased region" description="Polar residues" evidence="9">
    <location>
        <begin position="431"/>
        <end position="443"/>
    </location>
</feature>
<dbReference type="PROSITE" id="PS50068">
    <property type="entry name" value="LDLRA_2"/>
    <property type="match status" value="1"/>
</dbReference>
<protein>
    <submittedName>
        <fullName evidence="14">Low-density lipoprotein receptor-related protein 11 isoform X1</fullName>
    </submittedName>
</protein>
<name>A0A6J2Y838_SITOR</name>
<dbReference type="SUPFAM" id="SSF57424">
    <property type="entry name" value="LDL receptor-like module"/>
    <property type="match status" value="1"/>
</dbReference>
<organism evidence="13 14">
    <name type="scientific">Sitophilus oryzae</name>
    <name type="common">Rice weevil</name>
    <name type="synonym">Curculio oryzae</name>
    <dbReference type="NCBI Taxonomy" id="7048"/>
    <lineage>
        <taxon>Eukaryota</taxon>
        <taxon>Metazoa</taxon>
        <taxon>Ecdysozoa</taxon>
        <taxon>Arthropoda</taxon>
        <taxon>Hexapoda</taxon>
        <taxon>Insecta</taxon>
        <taxon>Pterygota</taxon>
        <taxon>Neoptera</taxon>
        <taxon>Endopterygota</taxon>
        <taxon>Coleoptera</taxon>
        <taxon>Polyphaga</taxon>
        <taxon>Cucujiformia</taxon>
        <taxon>Curculionidae</taxon>
        <taxon>Dryophthorinae</taxon>
        <taxon>Sitophilus</taxon>
    </lineage>
</organism>
<keyword evidence="2 10" id="KW-0812">Transmembrane</keyword>
<dbReference type="InterPro" id="IPR002172">
    <property type="entry name" value="LDrepeatLR_classA_rpt"/>
</dbReference>
<dbReference type="Pfam" id="PF07502">
    <property type="entry name" value="MANEC"/>
    <property type="match status" value="1"/>
</dbReference>
<dbReference type="AlphaFoldDB" id="A0A6J2Y838"/>
<evidence type="ECO:0000256" key="3">
    <source>
        <dbReference type="ARBA" id="ARBA00022729"/>
    </source>
</evidence>
<dbReference type="PROSITE" id="PS50986">
    <property type="entry name" value="MANSC"/>
    <property type="match status" value="1"/>
</dbReference>
<evidence type="ECO:0000256" key="8">
    <source>
        <dbReference type="PROSITE-ProRule" id="PRU00124"/>
    </source>
</evidence>
<accession>A0A6J2Y838</accession>
<keyword evidence="5 10" id="KW-0472">Membrane</keyword>
<dbReference type="PANTHER" id="PTHR46876:SF1">
    <property type="entry name" value="LOW-DENSITY LIPOPROTEIN RECEPTOR-RELATED PROTEIN 11"/>
    <property type="match status" value="1"/>
</dbReference>
<evidence type="ECO:0000256" key="5">
    <source>
        <dbReference type="ARBA" id="ARBA00023136"/>
    </source>
</evidence>
<dbReference type="KEGG" id="soy:115884761"/>
<evidence type="ECO:0000259" key="12">
    <source>
        <dbReference type="PROSITE" id="PS50986"/>
    </source>
</evidence>
<dbReference type="PROSITE" id="PS01209">
    <property type="entry name" value="LDLRA_1"/>
    <property type="match status" value="1"/>
</dbReference>
<feature type="domain" description="Apple" evidence="11">
    <location>
        <begin position="44"/>
        <end position="129"/>
    </location>
</feature>
<dbReference type="FunCoup" id="A0A6J2Y838">
    <property type="interactions" value="12"/>
</dbReference>
<evidence type="ECO:0000256" key="4">
    <source>
        <dbReference type="ARBA" id="ARBA00022989"/>
    </source>
</evidence>
<feature type="domain" description="MANSC" evidence="12">
    <location>
        <begin position="50"/>
        <end position="127"/>
    </location>
</feature>
<dbReference type="InterPro" id="IPR011106">
    <property type="entry name" value="MANSC_N"/>
</dbReference>
<feature type="compositionally biased region" description="Polar residues" evidence="9">
    <location>
        <begin position="162"/>
        <end position="175"/>
    </location>
</feature>
<comment type="caution">
    <text evidence="8">Lacks conserved residue(s) required for the propagation of feature annotation.</text>
</comment>
<dbReference type="InterPro" id="IPR013980">
    <property type="entry name" value="MANSC_dom"/>
</dbReference>
<reference evidence="14" key="1">
    <citation type="submission" date="2025-08" db="UniProtKB">
        <authorList>
            <consortium name="RefSeq"/>
        </authorList>
    </citation>
    <scope>IDENTIFICATION</scope>
    <source>
        <tissue evidence="14">Gonads</tissue>
    </source>
</reference>
<dbReference type="InterPro" id="IPR023415">
    <property type="entry name" value="LDLR_class-A_CS"/>
</dbReference>
<sequence>MIWISPTNITKYKLLAWYTILCSMVFEQTISTRSKRSEIDLQTCIDNFNVHRDKIIRTQDSQNMGAKYLNEIDLGSREECLRLCCETEDCDVFVFEEKNSGSCYLFHCGPPEDFKCKFTHHVNYSSAVLSINRHLPDLESQIKLTKHVQELTKLRKPESDTPELSQGNSKLSKPPTTLAPVITKEVLPMEKQTSSRKCSRFQFECRSTGECIAIYNACDGIPQCADGSDEAHELGCPAVEAVASAAAQTSPPVTTKKAPASVQPPQPNIPLYGREGELVQQPVKPHTANYQPLYPPQQQQQVPLQQDADFLRPVPDVRNSGRAQYVPAQNYLDMANPWNVVRQPQVGVMPQGVSQYQDNSAQIYGNKDAVSHMEGQSQMKYQVPGYYGENYRQPIQQENWPIEDPRYPPRQLYHDIENPAAPGVPDKTEGSSHVTESIQTKNTLPKPIDPDVNSKHVQEKLAHDLKHSKENMEHGKIKTKSDDSRQDRYPDVVAYKMNDTQDGPSRIPRGAILSLTLGLIITAVMAILIGCRLRVVRRRLRKGGKGYAHDADYLVNGMYL</sequence>
<evidence type="ECO:0000256" key="10">
    <source>
        <dbReference type="SAM" id="Phobius"/>
    </source>
</evidence>
<evidence type="ECO:0000256" key="1">
    <source>
        <dbReference type="ARBA" id="ARBA00004479"/>
    </source>
</evidence>
<evidence type="ECO:0000313" key="13">
    <source>
        <dbReference type="Proteomes" id="UP000504635"/>
    </source>
</evidence>
<evidence type="ECO:0000256" key="6">
    <source>
        <dbReference type="ARBA" id="ARBA00023157"/>
    </source>
</evidence>
<evidence type="ECO:0000259" key="11">
    <source>
        <dbReference type="PROSITE" id="PS50948"/>
    </source>
</evidence>
<dbReference type="GeneID" id="115884761"/>